<name>A0AAD8IH29_9APIA</name>
<dbReference type="EMBL" id="JAUIZM010000005">
    <property type="protein sequence ID" value="KAK1384821.1"/>
    <property type="molecule type" value="Genomic_DNA"/>
</dbReference>
<evidence type="ECO:0000256" key="1">
    <source>
        <dbReference type="SAM" id="MobiDB-lite"/>
    </source>
</evidence>
<dbReference type="InterPro" id="IPR012340">
    <property type="entry name" value="NA-bd_OB-fold"/>
</dbReference>
<dbReference type="Pfam" id="PF02721">
    <property type="entry name" value="DUF223"/>
    <property type="match status" value="1"/>
</dbReference>
<evidence type="ECO:0000259" key="2">
    <source>
        <dbReference type="Pfam" id="PF02721"/>
    </source>
</evidence>
<sequence length="450" mass="52273">MANKSYDTFKDLRSGKYDWKVQASVLNLWRGYTKKGETFKSFNLLLLDSKRCRIHAFVPGNAADVLEKALEVGKIYLFKNFSVKEYKDEDKFRCILKDIQIIFSRETKISDLEESDVFIEKVAFDFYDLGDLEELSKQTTYLIDIVGVIEEAELNLAKFKNRLGEPQTQIKFHICDGNSRVKVTFWDAFAELFHEAIEEDFEWPLIVIIGSGRVTLWKEEVDISNVGATTFYINYNHYSVNHLRNMLKEKNFIEEQNTILKKEPVPLLNIKEIKELPEEYLEKQVLCNVKVKKVNTQQNWFKHICTSCYEEAKKVNGKFHCICGPRDVPYPEKWFNLCVVCCDSTGEIEIVLENVAGQKCYGKHVCDILDEDDESNFPKSLNTIEDEDYKFHIAIQNGKGPMESKKFVAKDIVSEKYPNNNDDNQPRPLEESYAEHSTSTFHLDTLSEIN</sequence>
<dbReference type="Proteomes" id="UP001237642">
    <property type="component" value="Unassembled WGS sequence"/>
</dbReference>
<protein>
    <recommendedName>
        <fullName evidence="2">Replication protein A 70 kDa DNA-binding subunit B/D first OB fold domain-containing protein</fullName>
    </recommendedName>
</protein>
<feature type="domain" description="Replication protein A 70 kDa DNA-binding subunit B/D first OB fold" evidence="2">
    <location>
        <begin position="6"/>
        <end position="110"/>
    </location>
</feature>
<dbReference type="PANTHER" id="PTHR47165">
    <property type="entry name" value="OS03G0429900 PROTEIN"/>
    <property type="match status" value="1"/>
</dbReference>
<evidence type="ECO:0000313" key="3">
    <source>
        <dbReference type="EMBL" id="KAK1384821.1"/>
    </source>
</evidence>
<dbReference type="PANTHER" id="PTHR47165:SF4">
    <property type="entry name" value="OS03G0429900 PROTEIN"/>
    <property type="match status" value="1"/>
</dbReference>
<dbReference type="InterPro" id="IPR003871">
    <property type="entry name" value="RFA1B/D_OB_1st"/>
</dbReference>
<evidence type="ECO:0000313" key="4">
    <source>
        <dbReference type="Proteomes" id="UP001237642"/>
    </source>
</evidence>
<accession>A0AAD8IH29</accession>
<dbReference type="Gene3D" id="2.40.50.140">
    <property type="entry name" value="Nucleic acid-binding proteins"/>
    <property type="match status" value="3"/>
</dbReference>
<comment type="caution">
    <text evidence="3">The sequence shown here is derived from an EMBL/GenBank/DDBJ whole genome shotgun (WGS) entry which is preliminary data.</text>
</comment>
<reference evidence="3" key="2">
    <citation type="submission" date="2023-05" db="EMBL/GenBank/DDBJ databases">
        <authorList>
            <person name="Schelkunov M.I."/>
        </authorList>
    </citation>
    <scope>NUCLEOTIDE SEQUENCE</scope>
    <source>
        <strain evidence="3">Hsosn_3</strain>
        <tissue evidence="3">Leaf</tissue>
    </source>
</reference>
<dbReference type="AlphaFoldDB" id="A0AAD8IH29"/>
<dbReference type="SUPFAM" id="SSF50249">
    <property type="entry name" value="Nucleic acid-binding proteins"/>
    <property type="match status" value="2"/>
</dbReference>
<feature type="region of interest" description="Disordered" evidence="1">
    <location>
        <begin position="415"/>
        <end position="440"/>
    </location>
</feature>
<organism evidence="3 4">
    <name type="scientific">Heracleum sosnowskyi</name>
    <dbReference type="NCBI Taxonomy" id="360622"/>
    <lineage>
        <taxon>Eukaryota</taxon>
        <taxon>Viridiplantae</taxon>
        <taxon>Streptophyta</taxon>
        <taxon>Embryophyta</taxon>
        <taxon>Tracheophyta</taxon>
        <taxon>Spermatophyta</taxon>
        <taxon>Magnoliopsida</taxon>
        <taxon>eudicotyledons</taxon>
        <taxon>Gunneridae</taxon>
        <taxon>Pentapetalae</taxon>
        <taxon>asterids</taxon>
        <taxon>campanulids</taxon>
        <taxon>Apiales</taxon>
        <taxon>Apiaceae</taxon>
        <taxon>Apioideae</taxon>
        <taxon>apioid superclade</taxon>
        <taxon>Tordylieae</taxon>
        <taxon>Tordyliinae</taxon>
        <taxon>Heracleum</taxon>
    </lineage>
</organism>
<proteinExistence type="predicted"/>
<reference evidence="3" key="1">
    <citation type="submission" date="2023-02" db="EMBL/GenBank/DDBJ databases">
        <title>Genome of toxic invasive species Heracleum sosnowskyi carries increased number of genes despite the absence of recent whole-genome duplications.</title>
        <authorList>
            <person name="Schelkunov M."/>
            <person name="Shtratnikova V."/>
            <person name="Makarenko M."/>
            <person name="Klepikova A."/>
            <person name="Omelchenko D."/>
            <person name="Novikova G."/>
            <person name="Obukhova E."/>
            <person name="Bogdanov V."/>
            <person name="Penin A."/>
            <person name="Logacheva M."/>
        </authorList>
    </citation>
    <scope>NUCLEOTIDE SEQUENCE</scope>
    <source>
        <strain evidence="3">Hsosn_3</strain>
        <tissue evidence="3">Leaf</tissue>
    </source>
</reference>
<keyword evidence="4" id="KW-1185">Reference proteome</keyword>
<gene>
    <name evidence="3" type="ORF">POM88_022556</name>
</gene>
<feature type="compositionally biased region" description="Basic and acidic residues" evidence="1">
    <location>
        <begin position="424"/>
        <end position="434"/>
    </location>
</feature>